<dbReference type="Proteomes" id="UP000580861">
    <property type="component" value="Unassembled WGS sequence"/>
</dbReference>
<dbReference type="Pfam" id="PF00805">
    <property type="entry name" value="Pentapeptide"/>
    <property type="match status" value="1"/>
</dbReference>
<keyword evidence="5" id="KW-1185">Reference proteome</keyword>
<comment type="caution">
    <text evidence="4">The sequence shown here is derived from an EMBL/GenBank/DDBJ whole genome shotgun (WGS) entry which is preliminary data.</text>
</comment>
<dbReference type="Pfam" id="PF00823">
    <property type="entry name" value="PPE"/>
    <property type="match status" value="1"/>
</dbReference>
<dbReference type="AlphaFoldDB" id="A0A841AYK5"/>
<dbReference type="InterPro" id="IPR000030">
    <property type="entry name" value="PPE_dom"/>
</dbReference>
<feature type="compositionally biased region" description="Gly residues" evidence="2">
    <location>
        <begin position="386"/>
        <end position="418"/>
    </location>
</feature>
<gene>
    <name evidence="4" type="ORF">HDA45_004116</name>
</gene>
<feature type="compositionally biased region" description="Gly residues" evidence="2">
    <location>
        <begin position="323"/>
        <end position="363"/>
    </location>
</feature>
<feature type="compositionally biased region" description="Low complexity" evidence="2">
    <location>
        <begin position="240"/>
        <end position="250"/>
    </location>
</feature>
<sequence length="453" mass="44787">MFLLPIIAGYSAYNLATTKSGDYEASGGDRKIDCYNIWEKIVTGPGTGSIQEGQAAATRLKAGYQDRLTTIDNLSKEMDAAWTGKSAEAAQQSGAHPLRAWMDDSGKKLVDSDRYLGEQNTAFTTVKAKVQQVPKDPPKNNLINSITPWTTDTDRAIRDYNSKGQANVDAFNEYFKASSENGKGLPTYNKMEGQKSNIDVNGGGNGKDKDKDGGGQGDRNGNNGMPGISTPPGSMPPGGMPSVPGSNMPGIGTPGSNLPGSNLPGSNLPGSNFPGSNLPGSNLPGSNLPGGQYNPNLPGSNYKPPGWDDGTNASGFTPPKIPGAGGFGPGGGGGGGGGFGGTDIPGAGGFGPDGGFGPGGGAGFGPGSGSGAAMPGSAGAMGGAGLGGGAAGAGSGAGRGAGGMMGGMGGMGAGGAKGKGGEDEERSSKFLVGDDPNDIFGTDELTAPPVIGE</sequence>
<feature type="compositionally biased region" description="Low complexity" evidence="2">
    <location>
        <begin position="219"/>
        <end position="232"/>
    </location>
</feature>
<feature type="region of interest" description="Disordered" evidence="2">
    <location>
        <begin position="178"/>
        <end position="363"/>
    </location>
</feature>
<dbReference type="Gene3D" id="1.20.1260.20">
    <property type="entry name" value="PPE superfamily"/>
    <property type="match status" value="1"/>
</dbReference>
<organism evidence="4 5">
    <name type="scientific">Amycolatopsis umgeniensis</name>
    <dbReference type="NCBI Taxonomy" id="336628"/>
    <lineage>
        <taxon>Bacteria</taxon>
        <taxon>Bacillati</taxon>
        <taxon>Actinomycetota</taxon>
        <taxon>Actinomycetes</taxon>
        <taxon>Pseudonocardiales</taxon>
        <taxon>Pseudonocardiaceae</taxon>
        <taxon>Amycolatopsis</taxon>
    </lineage>
</organism>
<dbReference type="RefSeq" id="WP_184897725.1">
    <property type="nucleotide sequence ID" value="NZ_JACHMX010000001.1"/>
</dbReference>
<evidence type="ECO:0000256" key="2">
    <source>
        <dbReference type="SAM" id="MobiDB-lite"/>
    </source>
</evidence>
<feature type="domain" description="PPE" evidence="3">
    <location>
        <begin position="41"/>
        <end position="132"/>
    </location>
</feature>
<accession>A0A841AYK5</accession>
<feature type="compositionally biased region" description="Polar residues" evidence="2">
    <location>
        <begin position="254"/>
        <end position="285"/>
    </location>
</feature>
<dbReference type="SUPFAM" id="SSF141571">
    <property type="entry name" value="Pentapeptide repeat-like"/>
    <property type="match status" value="1"/>
</dbReference>
<evidence type="ECO:0000256" key="1">
    <source>
        <dbReference type="ARBA" id="ARBA00010652"/>
    </source>
</evidence>
<dbReference type="InterPro" id="IPR001646">
    <property type="entry name" value="5peptide_repeat"/>
</dbReference>
<protein>
    <recommendedName>
        <fullName evidence="3">PPE domain-containing protein</fullName>
    </recommendedName>
</protein>
<evidence type="ECO:0000259" key="3">
    <source>
        <dbReference type="Pfam" id="PF00823"/>
    </source>
</evidence>
<feature type="region of interest" description="Disordered" evidence="2">
    <location>
        <begin position="386"/>
        <end position="453"/>
    </location>
</feature>
<reference evidence="4 5" key="1">
    <citation type="submission" date="2020-08" db="EMBL/GenBank/DDBJ databases">
        <title>Sequencing the genomes of 1000 actinobacteria strains.</title>
        <authorList>
            <person name="Klenk H.-P."/>
        </authorList>
    </citation>
    <scope>NUCLEOTIDE SEQUENCE [LARGE SCALE GENOMIC DNA]</scope>
    <source>
        <strain evidence="4 5">DSM 45272</strain>
    </source>
</reference>
<evidence type="ECO:0000313" key="4">
    <source>
        <dbReference type="EMBL" id="MBB5854029.1"/>
    </source>
</evidence>
<dbReference type="EMBL" id="JACHMX010000001">
    <property type="protein sequence ID" value="MBB5854029.1"/>
    <property type="molecule type" value="Genomic_DNA"/>
</dbReference>
<name>A0A841AYK5_9PSEU</name>
<dbReference type="InterPro" id="IPR038332">
    <property type="entry name" value="PPE_sf"/>
</dbReference>
<proteinExistence type="inferred from homology"/>
<evidence type="ECO:0000313" key="5">
    <source>
        <dbReference type="Proteomes" id="UP000580861"/>
    </source>
</evidence>
<comment type="similarity">
    <text evidence="1">Belongs to the mycobacterial PPE family.</text>
</comment>